<dbReference type="EMBL" id="CALTRL010000163">
    <property type="protein sequence ID" value="CAH7666855.1"/>
    <property type="molecule type" value="Genomic_DNA"/>
</dbReference>
<dbReference type="AlphaFoldDB" id="A0AAV0AIG6"/>
<reference evidence="2" key="1">
    <citation type="submission" date="2022-06" db="EMBL/GenBank/DDBJ databases">
        <authorList>
            <consortium name="SYNGENTA / RWTH Aachen University"/>
        </authorList>
    </citation>
    <scope>NUCLEOTIDE SEQUENCE</scope>
</reference>
<protein>
    <submittedName>
        <fullName evidence="2">Uncharacterized protein</fullName>
    </submittedName>
</protein>
<comment type="caution">
    <text evidence="2">The sequence shown here is derived from an EMBL/GenBank/DDBJ whole genome shotgun (WGS) entry which is preliminary data.</text>
</comment>
<dbReference type="Proteomes" id="UP001153365">
    <property type="component" value="Unassembled WGS sequence"/>
</dbReference>
<accession>A0AAV0AIG6</accession>
<organism evidence="2 3">
    <name type="scientific">Phakopsora pachyrhizi</name>
    <name type="common">Asian soybean rust disease fungus</name>
    <dbReference type="NCBI Taxonomy" id="170000"/>
    <lineage>
        <taxon>Eukaryota</taxon>
        <taxon>Fungi</taxon>
        <taxon>Dikarya</taxon>
        <taxon>Basidiomycota</taxon>
        <taxon>Pucciniomycotina</taxon>
        <taxon>Pucciniomycetes</taxon>
        <taxon>Pucciniales</taxon>
        <taxon>Phakopsoraceae</taxon>
        <taxon>Phakopsora</taxon>
    </lineage>
</organism>
<evidence type="ECO:0000313" key="3">
    <source>
        <dbReference type="Proteomes" id="UP001153365"/>
    </source>
</evidence>
<name>A0AAV0AIG6_PHAPC</name>
<feature type="compositionally biased region" description="Basic and acidic residues" evidence="1">
    <location>
        <begin position="215"/>
        <end position="227"/>
    </location>
</feature>
<proteinExistence type="predicted"/>
<gene>
    <name evidence="2" type="ORF">PPACK8108_LOCUS1212</name>
</gene>
<evidence type="ECO:0000256" key="1">
    <source>
        <dbReference type="SAM" id="MobiDB-lite"/>
    </source>
</evidence>
<keyword evidence="3" id="KW-1185">Reference proteome</keyword>
<feature type="region of interest" description="Disordered" evidence="1">
    <location>
        <begin position="215"/>
        <end position="242"/>
    </location>
</feature>
<sequence>MTVLIDGKLEDPLIKDKKVSLLGRVICGQKISMGSVSEGSSCPEEHEYLMRDYRNLEKEDDQESVDIGYISQENSSQEEEPEYLEEEKDSLTIDLPGHKLMEEDFGLILPSISGRSVLQVLLANENTLRDRCLVQEFNQGYQNQIWRTWTNLGRLEKNEIIQEIQGPRTQINNEVQEGSRVELTIRTPKNEACTIGIAGIDKSSVKQYLTTIEESTEKGNRKAKEEESPQEFEGYGTQSKKNQQVIKATLEGLEENNLEESFRESPSSSKFNKDSVKSTTPRVQETPPLDIEGPPSLRVASPEFYLLSIPSLVKTEDKLTTPERVNLRKIDWDQPRKVGKIQSPIHLRTPTKESPRGSTSVTGELDLKKAKENKRLCGSKGGDEEVAVEENGWHHMKEKQKLGGCAHQGQSKWIKITGATGL</sequence>
<feature type="region of interest" description="Disordered" evidence="1">
    <location>
        <begin position="256"/>
        <end position="296"/>
    </location>
</feature>
<evidence type="ECO:0000313" key="2">
    <source>
        <dbReference type="EMBL" id="CAH7666855.1"/>
    </source>
</evidence>